<dbReference type="InterPro" id="IPR036736">
    <property type="entry name" value="ACP-like_sf"/>
</dbReference>
<evidence type="ECO:0000313" key="9">
    <source>
        <dbReference type="EMBL" id="QDU30379.1"/>
    </source>
</evidence>
<gene>
    <name evidence="9" type="primary">acpP_3</name>
    <name evidence="7" type="synonym">acpP</name>
    <name evidence="9" type="ORF">ETAA8_55070</name>
</gene>
<evidence type="ECO:0000256" key="7">
    <source>
        <dbReference type="HAMAP-Rule" id="MF_01217"/>
    </source>
</evidence>
<dbReference type="PROSITE" id="PS50075">
    <property type="entry name" value="CARRIER"/>
    <property type="match status" value="1"/>
</dbReference>
<dbReference type="InterPro" id="IPR006162">
    <property type="entry name" value="Ppantetheine_attach_site"/>
</dbReference>
<evidence type="ECO:0000256" key="5">
    <source>
        <dbReference type="ARBA" id="ARBA00023098"/>
    </source>
</evidence>
<evidence type="ECO:0000256" key="6">
    <source>
        <dbReference type="ARBA" id="ARBA00023160"/>
    </source>
</evidence>
<keyword evidence="3 7" id="KW-0597">Phosphoprotein</keyword>
<dbReference type="OrthoDB" id="9809025at2"/>
<proteinExistence type="inferred from homology"/>
<dbReference type="RefSeq" id="WP_145095732.1">
    <property type="nucleotide sequence ID" value="NZ_CP036274.1"/>
</dbReference>
<comment type="pathway">
    <text evidence="7">Lipid metabolism; fatty acid biosynthesis.</text>
</comment>
<dbReference type="GO" id="GO:0016020">
    <property type="term" value="C:membrane"/>
    <property type="evidence" value="ECO:0007669"/>
    <property type="project" value="GOC"/>
</dbReference>
<dbReference type="PROSITE" id="PS00012">
    <property type="entry name" value="PHOSPHOPANTETHEINE"/>
    <property type="match status" value="1"/>
</dbReference>
<keyword evidence="6 7" id="KW-0275">Fatty acid biosynthesis</keyword>
<dbReference type="GO" id="GO:0000035">
    <property type="term" value="F:acyl binding"/>
    <property type="evidence" value="ECO:0007669"/>
    <property type="project" value="TreeGrafter"/>
</dbReference>
<dbReference type="PANTHER" id="PTHR20863">
    <property type="entry name" value="ACYL CARRIER PROTEIN"/>
    <property type="match status" value="1"/>
</dbReference>
<keyword evidence="4 7" id="KW-0276">Fatty acid metabolism</keyword>
<reference evidence="9 10" key="1">
    <citation type="submission" date="2019-02" db="EMBL/GenBank/DDBJ databases">
        <title>Deep-cultivation of Planctomycetes and their phenomic and genomic characterization uncovers novel biology.</title>
        <authorList>
            <person name="Wiegand S."/>
            <person name="Jogler M."/>
            <person name="Boedeker C."/>
            <person name="Pinto D."/>
            <person name="Vollmers J."/>
            <person name="Rivas-Marin E."/>
            <person name="Kohn T."/>
            <person name="Peeters S.H."/>
            <person name="Heuer A."/>
            <person name="Rast P."/>
            <person name="Oberbeckmann S."/>
            <person name="Bunk B."/>
            <person name="Jeske O."/>
            <person name="Meyerdierks A."/>
            <person name="Storesund J.E."/>
            <person name="Kallscheuer N."/>
            <person name="Luecker S."/>
            <person name="Lage O.M."/>
            <person name="Pohl T."/>
            <person name="Merkel B.J."/>
            <person name="Hornburger P."/>
            <person name="Mueller R.-W."/>
            <person name="Bruemmer F."/>
            <person name="Labrenz M."/>
            <person name="Spormann A.M."/>
            <person name="Op den Camp H."/>
            <person name="Overmann J."/>
            <person name="Amann R."/>
            <person name="Jetten M.S.M."/>
            <person name="Mascher T."/>
            <person name="Medema M.H."/>
            <person name="Devos D.P."/>
            <person name="Kaster A.-K."/>
            <person name="Ovreas L."/>
            <person name="Rohde M."/>
            <person name="Galperin M.Y."/>
            <person name="Jogler C."/>
        </authorList>
    </citation>
    <scope>NUCLEOTIDE SEQUENCE [LARGE SCALE GENOMIC DNA]</scope>
    <source>
        <strain evidence="9 10">ETA_A8</strain>
    </source>
</reference>
<dbReference type="EMBL" id="CP036274">
    <property type="protein sequence ID" value="QDU30379.1"/>
    <property type="molecule type" value="Genomic_DNA"/>
</dbReference>
<dbReference type="AlphaFoldDB" id="A0A517YJH9"/>
<evidence type="ECO:0000256" key="3">
    <source>
        <dbReference type="ARBA" id="ARBA00022553"/>
    </source>
</evidence>
<dbReference type="KEGG" id="aagg:ETAA8_55070"/>
<dbReference type="HAMAP" id="MF_01217">
    <property type="entry name" value="Acyl_carrier"/>
    <property type="match status" value="1"/>
</dbReference>
<evidence type="ECO:0000256" key="1">
    <source>
        <dbReference type="ARBA" id="ARBA00022450"/>
    </source>
</evidence>
<name>A0A517YJH9_9BACT</name>
<comment type="PTM">
    <text evidence="7">4'-phosphopantetheine is transferred from CoA to a specific serine of apo-ACP by AcpS. This modification is essential for activity because fatty acids are bound in thioester linkage to the sulfhydryl of the prosthetic group.</text>
</comment>
<dbReference type="UniPathway" id="UPA00094"/>
<dbReference type="Pfam" id="PF00550">
    <property type="entry name" value="PP-binding"/>
    <property type="match status" value="1"/>
</dbReference>
<feature type="domain" description="Carrier" evidence="8">
    <location>
        <begin position="6"/>
        <end position="83"/>
    </location>
</feature>
<keyword evidence="10" id="KW-1185">Reference proteome</keyword>
<dbReference type="Proteomes" id="UP000315017">
    <property type="component" value="Chromosome"/>
</dbReference>
<dbReference type="GO" id="GO:0000036">
    <property type="term" value="F:acyl carrier activity"/>
    <property type="evidence" value="ECO:0007669"/>
    <property type="project" value="UniProtKB-UniRule"/>
</dbReference>
<comment type="similarity">
    <text evidence="7">Belongs to the acyl carrier protein (ACP) family.</text>
</comment>
<sequence length="130" mass="14280">MAVTKDEVFKKVQAALVDALGVDEEEVTPEATMVGDLGAESIDFLDIVFKLEKGFGIEIPRKELAPEDILTNAEYVKDGKVTPAGITELKKRMPFVNFTKFEANPNVREFSNLLTVGDLCRYVEGKVGAV</sequence>
<dbReference type="PANTHER" id="PTHR20863:SF76">
    <property type="entry name" value="CARRIER DOMAIN-CONTAINING PROTEIN"/>
    <property type="match status" value="1"/>
</dbReference>
<feature type="modified residue" description="O-(pantetheine 4'-phosphoryl)serine" evidence="7">
    <location>
        <position position="41"/>
    </location>
</feature>
<dbReference type="GO" id="GO:0005829">
    <property type="term" value="C:cytosol"/>
    <property type="evidence" value="ECO:0007669"/>
    <property type="project" value="TreeGrafter"/>
</dbReference>
<accession>A0A517YJH9</accession>
<evidence type="ECO:0000256" key="2">
    <source>
        <dbReference type="ARBA" id="ARBA00022516"/>
    </source>
</evidence>
<dbReference type="GO" id="GO:0009245">
    <property type="term" value="P:lipid A biosynthetic process"/>
    <property type="evidence" value="ECO:0007669"/>
    <property type="project" value="TreeGrafter"/>
</dbReference>
<dbReference type="InterPro" id="IPR009081">
    <property type="entry name" value="PP-bd_ACP"/>
</dbReference>
<comment type="function">
    <text evidence="7">Carrier of the growing fatty acid chain in fatty acid biosynthesis.</text>
</comment>
<keyword evidence="2 7" id="KW-0444">Lipid biosynthesis</keyword>
<dbReference type="SUPFAM" id="SSF47336">
    <property type="entry name" value="ACP-like"/>
    <property type="match status" value="1"/>
</dbReference>
<keyword evidence="5 7" id="KW-0443">Lipid metabolism</keyword>
<comment type="subcellular location">
    <subcellularLocation>
        <location evidence="7">Cytoplasm</location>
    </subcellularLocation>
</comment>
<evidence type="ECO:0000313" key="10">
    <source>
        <dbReference type="Proteomes" id="UP000315017"/>
    </source>
</evidence>
<evidence type="ECO:0000256" key="4">
    <source>
        <dbReference type="ARBA" id="ARBA00022832"/>
    </source>
</evidence>
<organism evidence="9 10">
    <name type="scientific">Anatilimnocola aggregata</name>
    <dbReference type="NCBI Taxonomy" id="2528021"/>
    <lineage>
        <taxon>Bacteria</taxon>
        <taxon>Pseudomonadati</taxon>
        <taxon>Planctomycetota</taxon>
        <taxon>Planctomycetia</taxon>
        <taxon>Pirellulales</taxon>
        <taxon>Pirellulaceae</taxon>
        <taxon>Anatilimnocola</taxon>
    </lineage>
</organism>
<dbReference type="InterPro" id="IPR003231">
    <property type="entry name" value="ACP"/>
</dbReference>
<protein>
    <recommendedName>
        <fullName evidence="7">Acyl carrier protein</fullName>
        <shortName evidence="7">ACP</shortName>
    </recommendedName>
</protein>
<keyword evidence="7" id="KW-0963">Cytoplasm</keyword>
<dbReference type="Gene3D" id="1.10.1200.10">
    <property type="entry name" value="ACP-like"/>
    <property type="match status" value="1"/>
</dbReference>
<keyword evidence="1 7" id="KW-0596">Phosphopantetheine</keyword>
<evidence type="ECO:0000259" key="8">
    <source>
        <dbReference type="PROSITE" id="PS50075"/>
    </source>
</evidence>